<gene>
    <name evidence="1" type="ORF">METZ01_LOCUS351902</name>
</gene>
<name>A0A382RQ25_9ZZZZ</name>
<organism evidence="1">
    <name type="scientific">marine metagenome</name>
    <dbReference type="NCBI Taxonomy" id="408172"/>
    <lineage>
        <taxon>unclassified sequences</taxon>
        <taxon>metagenomes</taxon>
        <taxon>ecological metagenomes</taxon>
    </lineage>
</organism>
<proteinExistence type="predicted"/>
<dbReference type="AlphaFoldDB" id="A0A382RQ25"/>
<protein>
    <submittedName>
        <fullName evidence="1">Uncharacterized protein</fullName>
    </submittedName>
</protein>
<accession>A0A382RQ25</accession>
<reference evidence="1" key="1">
    <citation type="submission" date="2018-05" db="EMBL/GenBank/DDBJ databases">
        <authorList>
            <person name="Lanie J.A."/>
            <person name="Ng W.-L."/>
            <person name="Kazmierczak K.M."/>
            <person name="Andrzejewski T.M."/>
            <person name="Davidsen T.M."/>
            <person name="Wayne K.J."/>
            <person name="Tettelin H."/>
            <person name="Glass J.I."/>
            <person name="Rusch D."/>
            <person name="Podicherti R."/>
            <person name="Tsui H.-C.T."/>
            <person name="Winkler M.E."/>
        </authorList>
    </citation>
    <scope>NUCLEOTIDE SEQUENCE</scope>
</reference>
<evidence type="ECO:0000313" key="1">
    <source>
        <dbReference type="EMBL" id="SVC99048.1"/>
    </source>
</evidence>
<dbReference type="EMBL" id="UINC01122926">
    <property type="protein sequence ID" value="SVC99048.1"/>
    <property type="molecule type" value="Genomic_DNA"/>
</dbReference>
<sequence length="92" mass="10766">MSILLFACSSGTESSDYPEEVTKDMYDLCLVTHRYGYCKCYVDNWQKNISYDRHVILKPKIDEGRLDDPEILELLLDIDKNCKRLPTSEQGW</sequence>